<accession>A0A0L0WBT0</accession>
<keyword evidence="4" id="KW-0238">DNA-binding</keyword>
<evidence type="ECO:0000259" key="7">
    <source>
        <dbReference type="PROSITE" id="PS50110"/>
    </source>
</evidence>
<dbReference type="Proteomes" id="UP000037267">
    <property type="component" value="Unassembled WGS sequence"/>
</dbReference>
<dbReference type="InterPro" id="IPR011006">
    <property type="entry name" value="CheY-like_superfamily"/>
</dbReference>
<dbReference type="AlphaFoldDB" id="A0A0L0WBT0"/>
<keyword evidence="1 6" id="KW-0597">Phosphoprotein</keyword>
<sequence>MKKVLVADDTKNIRNLLTTCLKHEGFEVTSVENGEKALEIFENQIFDLAFLDIKMPKISGTEVLRKIREQGVQTPVVIITAFPTIKNAIECTQM</sequence>
<dbReference type="InterPro" id="IPR050595">
    <property type="entry name" value="Bact_response_regulator"/>
</dbReference>
<dbReference type="PROSITE" id="PS50110">
    <property type="entry name" value="RESPONSE_REGULATORY"/>
    <property type="match status" value="1"/>
</dbReference>
<dbReference type="Pfam" id="PF00072">
    <property type="entry name" value="Response_reg"/>
    <property type="match status" value="1"/>
</dbReference>
<comment type="caution">
    <text evidence="8">The sequence shown here is derived from an EMBL/GenBank/DDBJ whole genome shotgun (WGS) entry which is preliminary data.</text>
</comment>
<name>A0A0L0WBT0_GOTPU</name>
<evidence type="ECO:0000313" key="9">
    <source>
        <dbReference type="Proteomes" id="UP000037267"/>
    </source>
</evidence>
<evidence type="ECO:0000256" key="2">
    <source>
        <dbReference type="ARBA" id="ARBA00023012"/>
    </source>
</evidence>
<evidence type="ECO:0000256" key="5">
    <source>
        <dbReference type="ARBA" id="ARBA00023163"/>
    </source>
</evidence>
<dbReference type="InterPro" id="IPR001789">
    <property type="entry name" value="Sig_transdc_resp-reg_receiver"/>
</dbReference>
<keyword evidence="9" id="KW-1185">Reference proteome</keyword>
<evidence type="ECO:0000256" key="4">
    <source>
        <dbReference type="ARBA" id="ARBA00023125"/>
    </source>
</evidence>
<dbReference type="PANTHER" id="PTHR44591:SF3">
    <property type="entry name" value="RESPONSE REGULATORY DOMAIN-CONTAINING PROTEIN"/>
    <property type="match status" value="1"/>
</dbReference>
<dbReference type="SMART" id="SM00448">
    <property type="entry name" value="REC"/>
    <property type="match status" value="1"/>
</dbReference>
<evidence type="ECO:0000256" key="6">
    <source>
        <dbReference type="PROSITE-ProRule" id="PRU00169"/>
    </source>
</evidence>
<reference evidence="9" key="1">
    <citation type="submission" date="2015-07" db="EMBL/GenBank/DDBJ databases">
        <title>Draft genome sequence of the purine-degrading Gottschalkia purinilyticum DSM 1384 (formerly Clostridium purinilyticum).</title>
        <authorList>
            <person name="Poehlein A."/>
            <person name="Schiel-Bengelsdorf B."/>
            <person name="Bengelsdorf F.R."/>
            <person name="Daniel R."/>
            <person name="Duerre P."/>
        </authorList>
    </citation>
    <scope>NUCLEOTIDE SEQUENCE [LARGE SCALE GENOMIC DNA]</scope>
    <source>
        <strain evidence="9">DSM 1384</strain>
    </source>
</reference>
<evidence type="ECO:0000256" key="3">
    <source>
        <dbReference type="ARBA" id="ARBA00023015"/>
    </source>
</evidence>
<keyword evidence="2" id="KW-0902">Two-component regulatory system</keyword>
<keyword evidence="3" id="KW-0805">Transcription regulation</keyword>
<proteinExistence type="predicted"/>
<gene>
    <name evidence="8" type="ORF">CLPU_5c02040</name>
</gene>
<keyword evidence="5" id="KW-0804">Transcription</keyword>
<dbReference type="FunFam" id="3.40.50.2300:FF:000001">
    <property type="entry name" value="DNA-binding response regulator PhoB"/>
    <property type="match status" value="1"/>
</dbReference>
<dbReference type="GO" id="GO:0003677">
    <property type="term" value="F:DNA binding"/>
    <property type="evidence" value="ECO:0007669"/>
    <property type="project" value="UniProtKB-KW"/>
</dbReference>
<evidence type="ECO:0000256" key="1">
    <source>
        <dbReference type="ARBA" id="ARBA00022553"/>
    </source>
</evidence>
<dbReference type="EMBL" id="LGSS01000005">
    <property type="protein sequence ID" value="KNF08897.1"/>
    <property type="molecule type" value="Genomic_DNA"/>
</dbReference>
<dbReference type="GO" id="GO:0000160">
    <property type="term" value="P:phosphorelay signal transduction system"/>
    <property type="evidence" value="ECO:0007669"/>
    <property type="project" value="UniProtKB-KW"/>
</dbReference>
<dbReference type="RefSeq" id="WP_200898517.1">
    <property type="nucleotide sequence ID" value="NZ_LGSS01000005.1"/>
</dbReference>
<dbReference type="SUPFAM" id="SSF52172">
    <property type="entry name" value="CheY-like"/>
    <property type="match status" value="1"/>
</dbReference>
<feature type="modified residue" description="4-aspartylphosphate" evidence="6">
    <location>
        <position position="52"/>
    </location>
</feature>
<organism evidence="8 9">
    <name type="scientific">Gottschalkia purinilytica</name>
    <name type="common">Clostridium purinilyticum</name>
    <dbReference type="NCBI Taxonomy" id="1503"/>
    <lineage>
        <taxon>Bacteria</taxon>
        <taxon>Bacillati</taxon>
        <taxon>Bacillota</taxon>
        <taxon>Tissierellia</taxon>
        <taxon>Tissierellales</taxon>
        <taxon>Gottschalkiaceae</taxon>
        <taxon>Gottschalkia</taxon>
    </lineage>
</organism>
<protein>
    <submittedName>
        <fullName evidence="8">Response regulator</fullName>
    </submittedName>
</protein>
<evidence type="ECO:0000313" key="8">
    <source>
        <dbReference type="EMBL" id="KNF08897.1"/>
    </source>
</evidence>
<dbReference type="Gene3D" id="3.40.50.2300">
    <property type="match status" value="1"/>
</dbReference>
<dbReference type="PANTHER" id="PTHR44591">
    <property type="entry name" value="STRESS RESPONSE REGULATOR PROTEIN 1"/>
    <property type="match status" value="1"/>
</dbReference>
<feature type="domain" description="Response regulatory" evidence="7">
    <location>
        <begin position="3"/>
        <end position="94"/>
    </location>
</feature>
<dbReference type="STRING" id="1503.CLPU_5c02040"/>